<reference evidence="1 2" key="1">
    <citation type="submission" date="2019-09" db="EMBL/GenBank/DDBJ databases">
        <title>Genome sequence of Roseospira marina, one of the more divergent members of the non-sulfur purple photosynthetic bacterial family, the Rhodospirillaceae.</title>
        <authorList>
            <person name="Meyer T."/>
            <person name="Kyndt J."/>
        </authorList>
    </citation>
    <scope>NUCLEOTIDE SEQUENCE [LARGE SCALE GENOMIC DNA]</scope>
    <source>
        <strain evidence="1 2">DSM 15113</strain>
    </source>
</reference>
<protein>
    <submittedName>
        <fullName evidence="1">GIY-YIG nuclease family protein</fullName>
    </submittedName>
</protein>
<dbReference type="EMBL" id="VWPJ01000001">
    <property type="protein sequence ID" value="KAA5607664.1"/>
    <property type="molecule type" value="Genomic_DNA"/>
</dbReference>
<organism evidence="1 2">
    <name type="scientific">Roseospira marina</name>
    <dbReference type="NCBI Taxonomy" id="140057"/>
    <lineage>
        <taxon>Bacteria</taxon>
        <taxon>Pseudomonadati</taxon>
        <taxon>Pseudomonadota</taxon>
        <taxon>Alphaproteobacteria</taxon>
        <taxon>Rhodospirillales</taxon>
        <taxon>Rhodospirillaceae</taxon>
        <taxon>Roseospira</taxon>
    </lineage>
</organism>
<gene>
    <name evidence="1" type="ORF">F1188_02600</name>
</gene>
<dbReference type="Proteomes" id="UP000324065">
    <property type="component" value="Unassembled WGS sequence"/>
</dbReference>
<evidence type="ECO:0000313" key="2">
    <source>
        <dbReference type="Proteomes" id="UP000324065"/>
    </source>
</evidence>
<accession>A0A5M6IHG0</accession>
<dbReference type="AlphaFoldDB" id="A0A5M6IHG0"/>
<dbReference type="CDD" id="cd00719">
    <property type="entry name" value="GIY-YIG_SF"/>
    <property type="match status" value="1"/>
</dbReference>
<sequence>MKEYEEFYVYWSGPHELQYDEEAEAYSIKSTPIDLDGSLIVYAIYGQHPVFGRDSLLYIGQTKNLNLRSVDHFKKRGRFWYQISPSIHIGSVCDENENPITNQSILSDVEEILIASHVPPMNARTINCPNIKCKDKLVYNFWNRGQLLPICSGYWFDYTDTGK</sequence>
<comment type="caution">
    <text evidence="1">The sequence shown here is derived from an EMBL/GenBank/DDBJ whole genome shotgun (WGS) entry which is preliminary data.</text>
</comment>
<proteinExistence type="predicted"/>
<name>A0A5M6IHG0_9PROT</name>
<dbReference type="RefSeq" id="WP_170284127.1">
    <property type="nucleotide sequence ID" value="NZ_VWPJ01000001.1"/>
</dbReference>
<evidence type="ECO:0000313" key="1">
    <source>
        <dbReference type="EMBL" id="KAA5607664.1"/>
    </source>
</evidence>
<keyword evidence="2" id="KW-1185">Reference proteome</keyword>